<evidence type="ECO:0000313" key="5">
    <source>
        <dbReference type="Proteomes" id="UP000320839"/>
    </source>
</evidence>
<proteinExistence type="predicted"/>
<feature type="region of interest" description="Disordered" evidence="1">
    <location>
        <begin position="125"/>
        <end position="181"/>
    </location>
</feature>
<dbReference type="Pfam" id="PF00498">
    <property type="entry name" value="FHA"/>
    <property type="match status" value="1"/>
</dbReference>
<dbReference type="AlphaFoldDB" id="A0A518FQU6"/>
<keyword evidence="2" id="KW-1133">Transmembrane helix</keyword>
<evidence type="ECO:0000313" key="4">
    <source>
        <dbReference type="EMBL" id="QDV18721.1"/>
    </source>
</evidence>
<dbReference type="InterPro" id="IPR000253">
    <property type="entry name" value="FHA_dom"/>
</dbReference>
<dbReference type="InterPro" id="IPR015943">
    <property type="entry name" value="WD40/YVTN_repeat-like_dom_sf"/>
</dbReference>
<dbReference type="PROSITE" id="PS50006">
    <property type="entry name" value="FHA_DOMAIN"/>
    <property type="match status" value="1"/>
</dbReference>
<keyword evidence="2" id="KW-0812">Transmembrane</keyword>
<dbReference type="CDD" id="cd00060">
    <property type="entry name" value="FHA"/>
    <property type="match status" value="1"/>
</dbReference>
<dbReference type="EMBL" id="CP036317">
    <property type="protein sequence ID" value="QDV18721.1"/>
    <property type="molecule type" value="Genomic_DNA"/>
</dbReference>
<feature type="region of interest" description="Disordered" evidence="1">
    <location>
        <begin position="202"/>
        <end position="261"/>
    </location>
</feature>
<dbReference type="InterPro" id="IPR002372">
    <property type="entry name" value="PQQ_rpt_dom"/>
</dbReference>
<dbReference type="Gene3D" id="2.60.200.20">
    <property type="match status" value="1"/>
</dbReference>
<sequence precursor="true">MASLEISFLSGKTQNIELSKQQPVSIGSHSSNDLQVEGEGVASMQCRISWNKKGYELLAATSDGVEINGVMSGRALLNDGDLIRIGEADIQFTDEVDLLDLDAPLPDVTGDNESSMYDLKPVSSEMLDFNRPMPEKPLVEPKSEKSSTSSDSRKKNGSKKNQKKSSPSRKPAKPTPDEEELADELLEDDDLDLASAAELLTDAEPEAAAKPAPRPFLSRSSEHAGDTESEEAESESGGKPETLSLKDRIRHRSSRNAVRPGERQIVRSPMILSLVGGSVLLALTALVFWFIIGRDTAKRHFDAAVQEMDSGKYSQAIQLFEHFLENYNKSDYAEEARILLSKSFVEKEISGSTPSWHAGLEATENFIKKHRDDSDFKELYPTLTDYGQRIALGAVETASRTKERELLTVSTNAEKILTRYSPPDAPPTEALAKIKAGYEKAEAEILRKEVFDVAVKEIEDSIKKKDTLNALKQRRHLLDRYPYYQNDRKMTTVLARILEVEQAEVQSSNEPVAGSTKEYPDLFPQAVTLSLHTRSRSNAVSDGRNVFALANGSCFGIDSVTGDPIWKRPIGLDAPFPPQTVTVKEPSLLLFDTRHNDLLCVTQKSGALVWRQKMPSRPTGKPLVSQGTIVVSCAGGELLNLDLQNGDIVSQLKFAQPLAGAPGLVYGEQSVAVAGYEGMLYLVSLRPFECRKVAALGHRPGTIQIPIIPMGKLLMVCENDRADSALLHVLDGNGQTASLKELEQYRIKGQIHSQPIMRGKQLFFPTVPERITAFTVTDEEGKRKLTEIASYQLQDPLSCEIYLSAGSSGQLWMSSSALRKFTLLSNGIKLEEKKIAEGLGSQPMQLIGNNLYLGRRLLSSNSVIFTIANRNEMSSTWKSILGTDILAVYPYGDANQPQPGLLCITSDGDIFRLRATDLGSSTSGFIERPLTQLKLPDNLKAPLKATRLSDGTIAVSCGAPQPTLWILNKYGQLDQTIELPGPLEAMPVLIGDGIALPFNRTVAVFRKGRGLNTVQEYALPGNVGKEVRWRQLIPTDKDKCIAITTAGQIIALQYRSSPVRHLAALSTIDLKQPVDFDAGFSQTDIAVTDASGQLQVLDARTGQLKTKLTLPTPASNDLWITGNLLFVESRQMLTCYEIKDSLQQLWQLKLPDSSLAGAPSSEGNRLLLALQSGSVLAVDPKTGQVQSETKAPLPSSGSIVTLDKILLVPTVDGSLYRIDQTLQQKGQAAL</sequence>
<dbReference type="InterPro" id="IPR018391">
    <property type="entry name" value="PQQ_b-propeller_rpt"/>
</dbReference>
<feature type="compositionally biased region" description="Basic and acidic residues" evidence="1">
    <location>
        <begin position="133"/>
        <end position="145"/>
    </location>
</feature>
<dbReference type="Pfam" id="PF13360">
    <property type="entry name" value="PQQ_2"/>
    <property type="match status" value="2"/>
</dbReference>
<name>A0A518FQU6_9PLAN</name>
<evidence type="ECO:0000256" key="1">
    <source>
        <dbReference type="SAM" id="MobiDB-lite"/>
    </source>
</evidence>
<dbReference type="InterPro" id="IPR011047">
    <property type="entry name" value="Quinoprotein_ADH-like_sf"/>
</dbReference>
<dbReference type="OrthoDB" id="220723at2"/>
<dbReference type="SUPFAM" id="SSF50998">
    <property type="entry name" value="Quinoprotein alcohol dehydrogenase-like"/>
    <property type="match status" value="1"/>
</dbReference>
<feature type="compositionally biased region" description="Low complexity" evidence="1">
    <location>
        <begin position="202"/>
        <end position="211"/>
    </location>
</feature>
<keyword evidence="2" id="KW-0472">Membrane</keyword>
<dbReference type="InterPro" id="IPR008984">
    <property type="entry name" value="SMAD_FHA_dom_sf"/>
</dbReference>
<dbReference type="Gene3D" id="1.25.40.10">
    <property type="entry name" value="Tetratricopeptide repeat domain"/>
    <property type="match status" value="1"/>
</dbReference>
<organism evidence="4 5">
    <name type="scientific">Gimesia panareensis</name>
    <dbReference type="NCBI Taxonomy" id="2527978"/>
    <lineage>
        <taxon>Bacteria</taxon>
        <taxon>Pseudomonadati</taxon>
        <taxon>Planctomycetota</taxon>
        <taxon>Planctomycetia</taxon>
        <taxon>Planctomycetales</taxon>
        <taxon>Planctomycetaceae</taxon>
        <taxon>Gimesia</taxon>
    </lineage>
</organism>
<evidence type="ECO:0000259" key="3">
    <source>
        <dbReference type="PROSITE" id="PS50006"/>
    </source>
</evidence>
<dbReference type="PANTHER" id="PTHR34512:SF30">
    <property type="entry name" value="OUTER MEMBRANE PROTEIN ASSEMBLY FACTOR BAMB"/>
    <property type="match status" value="1"/>
</dbReference>
<dbReference type="SUPFAM" id="SSF49879">
    <property type="entry name" value="SMAD/FHA domain"/>
    <property type="match status" value="1"/>
</dbReference>
<protein>
    <submittedName>
        <fullName evidence="4">Outer membrane biogenesis protein BamB</fullName>
    </submittedName>
</protein>
<gene>
    <name evidence="4" type="ORF">Pan153_33810</name>
</gene>
<feature type="transmembrane region" description="Helical" evidence="2">
    <location>
        <begin position="271"/>
        <end position="292"/>
    </location>
</feature>
<dbReference type="SMART" id="SM00564">
    <property type="entry name" value="PQQ"/>
    <property type="match status" value="3"/>
</dbReference>
<dbReference type="Proteomes" id="UP000320839">
    <property type="component" value="Chromosome"/>
</dbReference>
<dbReference type="PANTHER" id="PTHR34512">
    <property type="entry name" value="CELL SURFACE PROTEIN"/>
    <property type="match status" value="1"/>
</dbReference>
<reference evidence="4 5" key="1">
    <citation type="submission" date="2019-02" db="EMBL/GenBank/DDBJ databases">
        <title>Deep-cultivation of Planctomycetes and their phenomic and genomic characterization uncovers novel biology.</title>
        <authorList>
            <person name="Wiegand S."/>
            <person name="Jogler M."/>
            <person name="Boedeker C."/>
            <person name="Pinto D."/>
            <person name="Vollmers J."/>
            <person name="Rivas-Marin E."/>
            <person name="Kohn T."/>
            <person name="Peeters S.H."/>
            <person name="Heuer A."/>
            <person name="Rast P."/>
            <person name="Oberbeckmann S."/>
            <person name="Bunk B."/>
            <person name="Jeske O."/>
            <person name="Meyerdierks A."/>
            <person name="Storesund J.E."/>
            <person name="Kallscheuer N."/>
            <person name="Luecker S."/>
            <person name="Lage O.M."/>
            <person name="Pohl T."/>
            <person name="Merkel B.J."/>
            <person name="Hornburger P."/>
            <person name="Mueller R.-W."/>
            <person name="Bruemmer F."/>
            <person name="Labrenz M."/>
            <person name="Spormann A.M."/>
            <person name="Op den Camp H."/>
            <person name="Overmann J."/>
            <person name="Amann R."/>
            <person name="Jetten M.S.M."/>
            <person name="Mascher T."/>
            <person name="Medema M.H."/>
            <person name="Devos D.P."/>
            <person name="Kaster A.-K."/>
            <person name="Ovreas L."/>
            <person name="Rohde M."/>
            <person name="Galperin M.Y."/>
            <person name="Jogler C."/>
        </authorList>
    </citation>
    <scope>NUCLEOTIDE SEQUENCE [LARGE SCALE GENOMIC DNA]</scope>
    <source>
        <strain evidence="4 5">Pan153</strain>
    </source>
</reference>
<dbReference type="Gene3D" id="2.130.10.10">
    <property type="entry name" value="YVTN repeat-like/Quinoprotein amine dehydrogenase"/>
    <property type="match status" value="2"/>
</dbReference>
<accession>A0A518FQU6</accession>
<dbReference type="RefSeq" id="WP_145456888.1">
    <property type="nucleotide sequence ID" value="NZ_CP036317.1"/>
</dbReference>
<feature type="compositionally biased region" description="Basic residues" evidence="1">
    <location>
        <begin position="155"/>
        <end position="172"/>
    </location>
</feature>
<dbReference type="InterPro" id="IPR011990">
    <property type="entry name" value="TPR-like_helical_dom_sf"/>
</dbReference>
<feature type="domain" description="FHA" evidence="3">
    <location>
        <begin position="24"/>
        <end position="72"/>
    </location>
</feature>
<evidence type="ECO:0000256" key="2">
    <source>
        <dbReference type="SAM" id="Phobius"/>
    </source>
</evidence>